<dbReference type="Proteomes" id="UP001610657">
    <property type="component" value="Unassembled WGS sequence"/>
</dbReference>
<keyword evidence="1" id="KW-0812">Transmembrane</keyword>
<keyword evidence="2" id="KW-0238">DNA-binding</keyword>
<organism evidence="2 3">
    <name type="scientific">Pseudomonas syringae pv. tagetis</name>
    <dbReference type="NCBI Taxonomy" id="129140"/>
    <lineage>
        <taxon>Bacteria</taxon>
        <taxon>Pseudomonadati</taxon>
        <taxon>Pseudomonadota</taxon>
        <taxon>Gammaproteobacteria</taxon>
        <taxon>Pseudomonadales</taxon>
        <taxon>Pseudomonadaceae</taxon>
        <taxon>Pseudomonas</taxon>
    </lineage>
</organism>
<accession>A0ABW7NWZ2</accession>
<dbReference type="EMBL" id="JAVCQK010000821">
    <property type="protein sequence ID" value="MFH7519388.1"/>
    <property type="molecule type" value="Genomic_DNA"/>
</dbReference>
<sequence>LSVSIEAIGFDLYLAVTVELVILGLEVVVLVVRDDPFRKRLFSVTFDYPEVVELSLDCRGLRGIPVVGFGVGEDFEY</sequence>
<keyword evidence="3" id="KW-1185">Reference proteome</keyword>
<keyword evidence="1" id="KW-1133">Transmembrane helix</keyword>
<evidence type="ECO:0000256" key="1">
    <source>
        <dbReference type="SAM" id="Phobius"/>
    </source>
</evidence>
<proteinExistence type="predicted"/>
<reference evidence="2 3" key="1">
    <citation type="submission" date="2023-08" db="EMBL/GenBank/DDBJ databases">
        <title>Genomic and mutational analysis of Pseudomonas syringae pv. tagetis EB037 pathogenicity on sunflower.</title>
        <authorList>
            <person name="Maul J.E."/>
        </authorList>
    </citation>
    <scope>NUCLEOTIDE SEQUENCE [LARGE SCALE GENOMIC DNA]</scope>
    <source>
        <strain evidence="2 3">EB037_T1</strain>
    </source>
</reference>
<gene>
    <name evidence="2" type="ORF">RA271_30425</name>
</gene>
<name>A0ABW7NWZ2_9PSED</name>
<protein>
    <submittedName>
        <fullName evidence="2">DNA-binding protein</fullName>
    </submittedName>
</protein>
<keyword evidence="1" id="KW-0472">Membrane</keyword>
<evidence type="ECO:0000313" key="2">
    <source>
        <dbReference type="EMBL" id="MFH7519388.1"/>
    </source>
</evidence>
<evidence type="ECO:0000313" key="3">
    <source>
        <dbReference type="Proteomes" id="UP001610657"/>
    </source>
</evidence>
<feature type="non-terminal residue" evidence="2">
    <location>
        <position position="1"/>
    </location>
</feature>
<comment type="caution">
    <text evidence="2">The sequence shown here is derived from an EMBL/GenBank/DDBJ whole genome shotgun (WGS) entry which is preliminary data.</text>
</comment>
<dbReference type="GO" id="GO:0003677">
    <property type="term" value="F:DNA binding"/>
    <property type="evidence" value="ECO:0007669"/>
    <property type="project" value="UniProtKB-KW"/>
</dbReference>
<feature type="transmembrane region" description="Helical" evidence="1">
    <location>
        <begin position="12"/>
        <end position="32"/>
    </location>
</feature>
<feature type="non-terminal residue" evidence="2">
    <location>
        <position position="77"/>
    </location>
</feature>